<evidence type="ECO:0000256" key="1">
    <source>
        <dbReference type="SAM" id="MobiDB-lite"/>
    </source>
</evidence>
<protein>
    <recommendedName>
        <fullName evidence="3">Thioesterase domain-containing protein</fullName>
    </recommendedName>
</protein>
<dbReference type="InterPro" id="IPR029069">
    <property type="entry name" value="HotDog_dom_sf"/>
</dbReference>
<dbReference type="InterPro" id="IPR052061">
    <property type="entry name" value="PTE-AB_protein"/>
</dbReference>
<reference evidence="4" key="2">
    <citation type="submission" date="2024-01" db="EMBL/GenBank/DDBJ databases">
        <title>Comparative genomics of Cryptococcus and Kwoniella reveals pathogenesis evolution and contrasting modes of karyotype evolution via chromosome fusion or intercentromeric recombination.</title>
        <authorList>
            <person name="Coelho M.A."/>
            <person name="David-Palma M."/>
            <person name="Shea T."/>
            <person name="Bowers K."/>
            <person name="McGinley-Smith S."/>
            <person name="Mohammad A.W."/>
            <person name="Gnirke A."/>
            <person name="Yurkov A.M."/>
            <person name="Nowrousian M."/>
            <person name="Sun S."/>
            <person name="Cuomo C.A."/>
            <person name="Heitman J."/>
        </authorList>
    </citation>
    <scope>NUCLEOTIDE SEQUENCE</scope>
    <source>
        <strain evidence="4">CBS 12478</strain>
    </source>
</reference>
<dbReference type="PANTHER" id="PTHR47260">
    <property type="entry name" value="UPF0644 PROTEIN PB2B4.06"/>
    <property type="match status" value="1"/>
</dbReference>
<reference evidence="4" key="1">
    <citation type="submission" date="2017-08" db="EMBL/GenBank/DDBJ databases">
        <authorList>
            <person name="Cuomo C."/>
            <person name="Billmyre B."/>
            <person name="Heitman J."/>
        </authorList>
    </citation>
    <scope>NUCLEOTIDE SEQUENCE</scope>
    <source>
        <strain evidence="4">CBS 12478</strain>
    </source>
</reference>
<dbReference type="GeneID" id="43591637"/>
<evidence type="ECO:0000256" key="2">
    <source>
        <dbReference type="SAM" id="Phobius"/>
    </source>
</evidence>
<feature type="transmembrane region" description="Helical" evidence="2">
    <location>
        <begin position="106"/>
        <end position="126"/>
    </location>
</feature>
<dbReference type="KEGG" id="ksn:43591637"/>
<feature type="region of interest" description="Disordered" evidence="1">
    <location>
        <begin position="339"/>
        <end position="361"/>
    </location>
</feature>
<keyword evidence="2" id="KW-0812">Transmembrane</keyword>
<dbReference type="Proteomes" id="UP000322225">
    <property type="component" value="Chromosome 11"/>
</dbReference>
<dbReference type="InterPro" id="IPR006683">
    <property type="entry name" value="Thioestr_dom"/>
</dbReference>
<evidence type="ECO:0000259" key="3">
    <source>
        <dbReference type="Pfam" id="PF03061"/>
    </source>
</evidence>
<sequence>MDLRGKNWGSTVGGCKSKTLYRTGRSSTMSSLRQSFIPGLRNSFNTITHRSNPSSTNFVTRLARPNGRGYSTATHTVAHGEGAHAHGHANTHQYGHVKRRGAFKRWSIRLALAIAFPLTYVTGAAFPPQLVLMIFPRFAPAPPHKDSARGKVHTSDVERCLQELDLVHDMREKVHKGEGWYETRPYDKYDPQKVHNSLTAGSLRGPGRLAVPPVLFAKEDESEAIAVLHLGRALCGHDGIIHGGLLATVLDECLGRNALMNLPSRIGVTANLNINYRSPCMADQFVVIRTKTDQLKGRKAVVSATMETLNGERVADATALFIEPKWAQFLASSGVTEAMGRPMPSPHKSPALMDEQTERII</sequence>
<dbReference type="RefSeq" id="XP_031858203.2">
    <property type="nucleotide sequence ID" value="XM_032007468.2"/>
</dbReference>
<dbReference type="Gene3D" id="3.10.129.10">
    <property type="entry name" value="Hotdog Thioesterase"/>
    <property type="match status" value="1"/>
</dbReference>
<evidence type="ECO:0000313" key="5">
    <source>
        <dbReference type="Proteomes" id="UP000322225"/>
    </source>
</evidence>
<dbReference type="Pfam" id="PF03061">
    <property type="entry name" value="4HBT"/>
    <property type="match status" value="1"/>
</dbReference>
<evidence type="ECO:0000313" key="4">
    <source>
        <dbReference type="EMBL" id="WWD21630.1"/>
    </source>
</evidence>
<dbReference type="EMBL" id="CP144061">
    <property type="protein sequence ID" value="WWD21630.1"/>
    <property type="molecule type" value="Genomic_DNA"/>
</dbReference>
<organism evidence="4 5">
    <name type="scientific">Kwoniella shandongensis</name>
    <dbReference type="NCBI Taxonomy" id="1734106"/>
    <lineage>
        <taxon>Eukaryota</taxon>
        <taxon>Fungi</taxon>
        <taxon>Dikarya</taxon>
        <taxon>Basidiomycota</taxon>
        <taxon>Agaricomycotina</taxon>
        <taxon>Tremellomycetes</taxon>
        <taxon>Tremellales</taxon>
        <taxon>Cryptococcaceae</taxon>
        <taxon>Kwoniella</taxon>
    </lineage>
</organism>
<accession>A0AAJ8LQU7</accession>
<name>A0AAJ8LQU7_9TREE</name>
<keyword evidence="2" id="KW-0472">Membrane</keyword>
<feature type="domain" description="Thioesterase" evidence="3">
    <location>
        <begin position="239"/>
        <end position="314"/>
    </location>
</feature>
<dbReference type="SUPFAM" id="SSF54637">
    <property type="entry name" value="Thioesterase/thiol ester dehydrase-isomerase"/>
    <property type="match status" value="1"/>
</dbReference>
<dbReference type="CDD" id="cd03443">
    <property type="entry name" value="PaaI_thioesterase"/>
    <property type="match status" value="1"/>
</dbReference>
<keyword evidence="5" id="KW-1185">Reference proteome</keyword>
<keyword evidence="2" id="KW-1133">Transmembrane helix</keyword>
<proteinExistence type="predicted"/>
<dbReference type="AlphaFoldDB" id="A0AAJ8LQU7"/>
<dbReference type="PANTHER" id="PTHR47260:SF1">
    <property type="entry name" value="UPF0644 PROTEIN PB2B4.06"/>
    <property type="match status" value="1"/>
</dbReference>
<gene>
    <name evidence="4" type="ORF">CI109_106116</name>
</gene>